<feature type="region of interest" description="Disordered" evidence="1">
    <location>
        <begin position="427"/>
        <end position="476"/>
    </location>
</feature>
<feature type="compositionally biased region" description="Polar residues" evidence="1">
    <location>
        <begin position="520"/>
        <end position="529"/>
    </location>
</feature>
<feature type="region of interest" description="Disordered" evidence="1">
    <location>
        <begin position="780"/>
        <end position="812"/>
    </location>
</feature>
<evidence type="ECO:0000313" key="2">
    <source>
        <dbReference type="EMBL" id="KAF4979426.1"/>
    </source>
</evidence>
<comment type="caution">
    <text evidence="2">The sequence shown here is derived from an EMBL/GenBank/DDBJ whole genome shotgun (WGS) entry which is preliminary data.</text>
</comment>
<organism evidence="2 3">
    <name type="scientific">Fusarium zealandicum</name>
    <dbReference type="NCBI Taxonomy" id="1053134"/>
    <lineage>
        <taxon>Eukaryota</taxon>
        <taxon>Fungi</taxon>
        <taxon>Dikarya</taxon>
        <taxon>Ascomycota</taxon>
        <taxon>Pezizomycotina</taxon>
        <taxon>Sordariomycetes</taxon>
        <taxon>Hypocreomycetidae</taxon>
        <taxon>Hypocreales</taxon>
        <taxon>Nectriaceae</taxon>
        <taxon>Fusarium</taxon>
        <taxon>Fusarium staphyleae species complex</taxon>
    </lineage>
</organism>
<feature type="compositionally biased region" description="Low complexity" evidence="1">
    <location>
        <begin position="443"/>
        <end position="458"/>
    </location>
</feature>
<evidence type="ECO:0000313" key="3">
    <source>
        <dbReference type="Proteomes" id="UP000635477"/>
    </source>
</evidence>
<feature type="region of interest" description="Disordered" evidence="1">
    <location>
        <begin position="636"/>
        <end position="725"/>
    </location>
</feature>
<feature type="region of interest" description="Disordered" evidence="1">
    <location>
        <begin position="291"/>
        <end position="374"/>
    </location>
</feature>
<proteinExistence type="predicted"/>
<feature type="compositionally biased region" description="Polar residues" evidence="1">
    <location>
        <begin position="95"/>
        <end position="104"/>
    </location>
</feature>
<protein>
    <submittedName>
        <fullName evidence="2">Uncharacterized protein</fullName>
    </submittedName>
</protein>
<accession>A0A8H4ULV2</accession>
<feature type="compositionally biased region" description="Basic and acidic residues" evidence="1">
    <location>
        <begin position="799"/>
        <end position="812"/>
    </location>
</feature>
<feature type="region of interest" description="Disordered" evidence="1">
    <location>
        <begin position="54"/>
        <end position="108"/>
    </location>
</feature>
<dbReference type="AlphaFoldDB" id="A0A8H4ULV2"/>
<dbReference type="EMBL" id="JABEYC010000298">
    <property type="protein sequence ID" value="KAF4979426.1"/>
    <property type="molecule type" value="Genomic_DNA"/>
</dbReference>
<gene>
    <name evidence="2" type="ORF">FZEAL_4369</name>
</gene>
<reference evidence="2" key="2">
    <citation type="submission" date="2020-05" db="EMBL/GenBank/DDBJ databases">
        <authorList>
            <person name="Kim H.-S."/>
            <person name="Proctor R.H."/>
            <person name="Brown D.W."/>
        </authorList>
    </citation>
    <scope>NUCLEOTIDE SEQUENCE</scope>
    <source>
        <strain evidence="2">NRRL 22465</strain>
    </source>
</reference>
<feature type="region of interest" description="Disordered" evidence="1">
    <location>
        <begin position="515"/>
        <end position="537"/>
    </location>
</feature>
<sequence length="812" mass="90232">MGFFSFLTRNKASADRKTPIRSQAYHSTVASIPPIHGTYPVAGNGPNVLDQLQQAARKRSQPQLSTPSHDIDDDPAAPPPMVPRFRSFSPGRPTTAPNHGNSFFSRPRSVARSIRSTHSARSVPEKARVRTDKLPPVPIIPTHHHRREPSIDSFQESRFVDVLDAQGELKPASFRSRVKATGAREFGEDVAERNIGENSLNLNSAAVKAFYRLSGGGRLALQTSESGGLTIPNYDTVEDYDDDDCAPPPGVPHGDLGTIREAWSRPTSSSAWRSFSGSIGADMLRSSKLQRGLDKLPDTSQDNRGIGTKPFENRRKSFIAFASTPEAGRSKPRPLSLHPSMFDFDYGSSSPPPLPRSRPKTSEGRDRRRSLGRVEIESVVDEEFDTAPCPTVPVRYKQTDYLPETLLETTYTRPDTRHAHLDVHHIRPETHHGLPALSGNYRSDASQPISRPSSSSSIDKPHPRTRSIGASSHLRNQRLDNITEHIPIRTSSLTVQTQPCVTPTTMSSEYSSHLFPRSLGQHTPNTSIDASLPPSIKLGHDREQSSGMASLGNQGVHYTAVEEDFSADTLVPSRSELEQDLSHSINTNVEEDYYISDASEDSIDSFVEWKAQRRAEETLLFKDHYGVTGDGLPGLFEPLPIPRANSETRSIEPQPIRKSNSETRSIKPPKTPKSPKSPRRPTTRSNKSTPRKTRSQPRSHANTFSPPRRAPEPPHGSSSDDEDSDSFWEKIPAVAHGPGFVSLADLGIDLRHLGLDQYGLTEEDDAKVDIRTAMKLRKEMKRRKMETRSRRQTQLYVGRRREHDELRAAESD</sequence>
<dbReference type="Proteomes" id="UP000635477">
    <property type="component" value="Unassembled WGS sequence"/>
</dbReference>
<evidence type="ECO:0000256" key="1">
    <source>
        <dbReference type="SAM" id="MobiDB-lite"/>
    </source>
</evidence>
<name>A0A8H4ULV2_9HYPO</name>
<reference evidence="2" key="1">
    <citation type="journal article" date="2020" name="BMC Genomics">
        <title>Correction to: Identification and distribution of gene clusters required for synthesis of sphingolipid metabolism inhibitors in diverse species of the filamentous fungus Fusarium.</title>
        <authorList>
            <person name="Kim H.S."/>
            <person name="Lohmar J.M."/>
            <person name="Busman M."/>
            <person name="Brown D.W."/>
            <person name="Naumann T.A."/>
            <person name="Divon H.H."/>
            <person name="Lysoe E."/>
            <person name="Uhlig S."/>
            <person name="Proctor R.H."/>
        </authorList>
    </citation>
    <scope>NUCLEOTIDE SEQUENCE</scope>
    <source>
        <strain evidence="2">NRRL 22465</strain>
    </source>
</reference>
<keyword evidence="3" id="KW-1185">Reference proteome</keyword>
<dbReference type="OrthoDB" id="5325276at2759"/>